<keyword evidence="3" id="KW-1185">Reference proteome</keyword>
<evidence type="ECO:0000313" key="3">
    <source>
        <dbReference type="Proteomes" id="UP001295444"/>
    </source>
</evidence>
<evidence type="ECO:0000256" key="1">
    <source>
        <dbReference type="SAM" id="MobiDB-lite"/>
    </source>
</evidence>
<dbReference type="InterPro" id="IPR038799">
    <property type="entry name" value="LEKR1"/>
</dbReference>
<proteinExistence type="predicted"/>
<organism evidence="2 3">
    <name type="scientific">Pelobates cultripes</name>
    <name type="common">Western spadefoot toad</name>
    <dbReference type="NCBI Taxonomy" id="61616"/>
    <lineage>
        <taxon>Eukaryota</taxon>
        <taxon>Metazoa</taxon>
        <taxon>Chordata</taxon>
        <taxon>Craniata</taxon>
        <taxon>Vertebrata</taxon>
        <taxon>Euteleostomi</taxon>
        <taxon>Amphibia</taxon>
        <taxon>Batrachia</taxon>
        <taxon>Anura</taxon>
        <taxon>Pelobatoidea</taxon>
        <taxon>Pelobatidae</taxon>
        <taxon>Pelobates</taxon>
    </lineage>
</organism>
<dbReference type="Proteomes" id="UP001295444">
    <property type="component" value="Chromosome 02"/>
</dbReference>
<evidence type="ECO:0000313" key="2">
    <source>
        <dbReference type="EMBL" id="CAH2247347.1"/>
    </source>
</evidence>
<dbReference type="EMBL" id="OW240913">
    <property type="protein sequence ID" value="CAH2247347.1"/>
    <property type="molecule type" value="Genomic_DNA"/>
</dbReference>
<accession>A0AAD1RC30</accession>
<gene>
    <name evidence="2" type="ORF">PECUL_23A002544</name>
</gene>
<reference evidence="2" key="1">
    <citation type="submission" date="2022-03" db="EMBL/GenBank/DDBJ databases">
        <authorList>
            <person name="Alioto T."/>
            <person name="Alioto T."/>
            <person name="Gomez Garrido J."/>
        </authorList>
    </citation>
    <scope>NUCLEOTIDE SEQUENCE</scope>
</reference>
<dbReference type="AlphaFoldDB" id="A0AAD1RC30"/>
<name>A0AAD1RC30_PELCU</name>
<sequence>MPRDETVCKYCGVSYLILHEFKLLEDKMKALEKELKLCQGSVEREKALQEELQRLGQELEQSKTDSNSKAERPHVPATEFQREKEGLKAMSRAPFLVSVDAEAKDGVCVSAILGPSSQCELRASDVEEGLALWVRRCSLLVGQARNPDCIPLKKKDETYREKQLQKAGVSNCMNLEQNKVVSQTNIDK</sequence>
<dbReference type="PANTHER" id="PTHR34251:SF1">
    <property type="entry name" value="LEUCINE, GLUTAMATE AND LYSINE RICH 1"/>
    <property type="match status" value="1"/>
</dbReference>
<dbReference type="PANTHER" id="PTHR34251">
    <property type="entry name" value="LEUCINE-, GLUTAMATE- AND LYSINE-RICH PROTEIN 1"/>
    <property type="match status" value="1"/>
</dbReference>
<protein>
    <submittedName>
        <fullName evidence="2">Uncharacterized protein</fullName>
    </submittedName>
</protein>
<feature type="compositionally biased region" description="Basic and acidic residues" evidence="1">
    <location>
        <begin position="60"/>
        <end position="81"/>
    </location>
</feature>
<feature type="region of interest" description="Disordered" evidence="1">
    <location>
        <begin position="58"/>
        <end position="81"/>
    </location>
</feature>